<name>A0A419IAW7_9PSEU</name>
<dbReference type="PANTHER" id="PTHR33627:SF1">
    <property type="entry name" value="TRANSPOSASE"/>
    <property type="match status" value="1"/>
</dbReference>
<dbReference type="EMBL" id="QZFV01000029">
    <property type="protein sequence ID" value="RJQ90899.1"/>
    <property type="molecule type" value="Genomic_DNA"/>
</dbReference>
<evidence type="ECO:0000259" key="1">
    <source>
        <dbReference type="Pfam" id="PF13546"/>
    </source>
</evidence>
<dbReference type="InterPro" id="IPR012337">
    <property type="entry name" value="RNaseH-like_sf"/>
</dbReference>
<dbReference type="InterPro" id="IPR039365">
    <property type="entry name" value="IS701-like"/>
</dbReference>
<proteinExistence type="predicted"/>
<evidence type="ECO:0000313" key="3">
    <source>
        <dbReference type="Proteomes" id="UP000285112"/>
    </source>
</evidence>
<protein>
    <submittedName>
        <fullName evidence="2">IS701 family transposase</fullName>
    </submittedName>
</protein>
<dbReference type="SUPFAM" id="SSF53098">
    <property type="entry name" value="Ribonuclease H-like"/>
    <property type="match status" value="1"/>
</dbReference>
<dbReference type="InterPro" id="IPR038721">
    <property type="entry name" value="IS701-like_DDE_dom"/>
</dbReference>
<dbReference type="AlphaFoldDB" id="A0A419IAW7"/>
<accession>A0A419IAW7</accession>
<feature type="domain" description="Transposase IS701-like DDE" evidence="1">
    <location>
        <begin position="37"/>
        <end position="245"/>
    </location>
</feature>
<dbReference type="Pfam" id="PF13546">
    <property type="entry name" value="DDE_5"/>
    <property type="match status" value="1"/>
</dbReference>
<sequence>MLDLEEDAVAASWTVADDRLARWRARFDDVFALVAGRFAQADSRRRARMYVLGLLSKAERKNSWTIAEQAGDLCPDGMQRLLNFYRWDAEEVRDDLRGLVLERLGDRSGVAVADETGFLKKGTTSAGVQRQYSGTAGRIENCQLGVFLTYVSVKGRALIDRELYVPASWTEDRDRCREAGIADTIEFATKPQPARRMLERLLDTGSDVEWFTADEAYGDNPGLRSWCEQAGLNYVMAVSCDHHFDTPAGTMRADDLATAAPRKGWQRLSAGIGSKGHRLYDWLLIDPATPGGQQLLVRRSISKPTELAYYICHSTYPVPVAELVRVAGSRWAVEETFQFAKNETGLSGSPGALLRRGPLRTGRARFPSIRLKQPQGHAGSMRWASRLCRSGVGRKHARGEFDHRPARRVVPIARRARDSHARWLCG</sequence>
<keyword evidence="3" id="KW-1185">Reference proteome</keyword>
<dbReference type="Proteomes" id="UP000285112">
    <property type="component" value="Unassembled WGS sequence"/>
</dbReference>
<dbReference type="OrthoDB" id="4954307at2"/>
<evidence type="ECO:0000313" key="2">
    <source>
        <dbReference type="EMBL" id="RJQ90899.1"/>
    </source>
</evidence>
<dbReference type="RefSeq" id="WP_120021686.1">
    <property type="nucleotide sequence ID" value="NZ_QZFV01000029.1"/>
</dbReference>
<comment type="caution">
    <text evidence="2">The sequence shown here is derived from an EMBL/GenBank/DDBJ whole genome shotgun (WGS) entry which is preliminary data.</text>
</comment>
<dbReference type="NCBIfam" id="NF033540">
    <property type="entry name" value="transpos_IS701"/>
    <property type="match status" value="1"/>
</dbReference>
<dbReference type="PANTHER" id="PTHR33627">
    <property type="entry name" value="TRANSPOSASE"/>
    <property type="match status" value="1"/>
</dbReference>
<organism evidence="2 3">
    <name type="scientific">Amycolatopsis panacis</name>
    <dbReference type="NCBI Taxonomy" id="2340917"/>
    <lineage>
        <taxon>Bacteria</taxon>
        <taxon>Bacillati</taxon>
        <taxon>Actinomycetota</taxon>
        <taxon>Actinomycetes</taxon>
        <taxon>Pseudonocardiales</taxon>
        <taxon>Pseudonocardiaceae</taxon>
        <taxon>Amycolatopsis</taxon>
    </lineage>
</organism>
<reference evidence="2 3" key="1">
    <citation type="submission" date="2018-09" db="EMBL/GenBank/DDBJ databases">
        <title>YIM PH 21725 draft genome.</title>
        <authorList>
            <person name="Miao C."/>
        </authorList>
    </citation>
    <scope>NUCLEOTIDE SEQUENCE [LARGE SCALE GENOMIC DNA]</scope>
    <source>
        <strain evidence="3">YIM PH21725</strain>
    </source>
</reference>
<gene>
    <name evidence="2" type="ORF">D5S19_02430</name>
</gene>